<gene>
    <name evidence="3" type="ORF">ACFONC_12915</name>
</gene>
<accession>A0ABV7XLL0</accession>
<organism evidence="3 4">
    <name type="scientific">Luteimonas soli</name>
    <dbReference type="NCBI Taxonomy" id="1648966"/>
    <lineage>
        <taxon>Bacteria</taxon>
        <taxon>Pseudomonadati</taxon>
        <taxon>Pseudomonadota</taxon>
        <taxon>Gammaproteobacteria</taxon>
        <taxon>Lysobacterales</taxon>
        <taxon>Lysobacteraceae</taxon>
        <taxon>Luteimonas</taxon>
    </lineage>
</organism>
<feature type="transmembrane region" description="Helical" evidence="2">
    <location>
        <begin position="29"/>
        <end position="47"/>
    </location>
</feature>
<sequence length="93" mass="10083">MPPRTSHVVNGRPPDDLRNGPVAPRAPSLIRRCAIGIWLCGIALLGVVEFRRHALAGGELAMTPVAWMWLAGSTVTGAIGIALLVRELRRPRR</sequence>
<dbReference type="Proteomes" id="UP001595705">
    <property type="component" value="Unassembled WGS sequence"/>
</dbReference>
<dbReference type="RefSeq" id="WP_386744740.1">
    <property type="nucleotide sequence ID" value="NZ_JBHRYA010000009.1"/>
</dbReference>
<feature type="region of interest" description="Disordered" evidence="1">
    <location>
        <begin position="1"/>
        <end position="21"/>
    </location>
</feature>
<comment type="caution">
    <text evidence="3">The sequence shown here is derived from an EMBL/GenBank/DDBJ whole genome shotgun (WGS) entry which is preliminary data.</text>
</comment>
<evidence type="ECO:0008006" key="5">
    <source>
        <dbReference type="Google" id="ProtNLM"/>
    </source>
</evidence>
<keyword evidence="2" id="KW-0472">Membrane</keyword>
<protein>
    <recommendedName>
        <fullName evidence="5">DUF3955 domain-containing protein</fullName>
    </recommendedName>
</protein>
<keyword evidence="2" id="KW-1133">Transmembrane helix</keyword>
<evidence type="ECO:0000256" key="1">
    <source>
        <dbReference type="SAM" id="MobiDB-lite"/>
    </source>
</evidence>
<dbReference type="EMBL" id="JBHRYA010000009">
    <property type="protein sequence ID" value="MFC3717057.1"/>
    <property type="molecule type" value="Genomic_DNA"/>
</dbReference>
<reference evidence="4" key="1">
    <citation type="journal article" date="2019" name="Int. J. Syst. Evol. Microbiol.">
        <title>The Global Catalogue of Microorganisms (GCM) 10K type strain sequencing project: providing services to taxonomists for standard genome sequencing and annotation.</title>
        <authorList>
            <consortium name="The Broad Institute Genomics Platform"/>
            <consortium name="The Broad Institute Genome Sequencing Center for Infectious Disease"/>
            <person name="Wu L."/>
            <person name="Ma J."/>
        </authorList>
    </citation>
    <scope>NUCLEOTIDE SEQUENCE [LARGE SCALE GENOMIC DNA]</scope>
    <source>
        <strain evidence="4">KCTC 42441</strain>
    </source>
</reference>
<keyword evidence="2" id="KW-0812">Transmembrane</keyword>
<evidence type="ECO:0000313" key="3">
    <source>
        <dbReference type="EMBL" id="MFC3717057.1"/>
    </source>
</evidence>
<proteinExistence type="predicted"/>
<name>A0ABV7XLL0_9GAMM</name>
<evidence type="ECO:0000313" key="4">
    <source>
        <dbReference type="Proteomes" id="UP001595705"/>
    </source>
</evidence>
<feature type="transmembrane region" description="Helical" evidence="2">
    <location>
        <begin position="67"/>
        <end position="85"/>
    </location>
</feature>
<keyword evidence="4" id="KW-1185">Reference proteome</keyword>
<evidence type="ECO:0000256" key="2">
    <source>
        <dbReference type="SAM" id="Phobius"/>
    </source>
</evidence>